<reference evidence="2" key="1">
    <citation type="journal article" date="2012" name="Proc. Natl. Acad. Sci. U.S.A.">
        <title>Antigenic diversity is generated by distinct evolutionary mechanisms in African trypanosome species.</title>
        <authorList>
            <person name="Jackson A.P."/>
            <person name="Berry A."/>
            <person name="Aslett M."/>
            <person name="Allison H.C."/>
            <person name="Burton P."/>
            <person name="Vavrova-Anderson J."/>
            <person name="Brown R."/>
            <person name="Browne H."/>
            <person name="Corton N."/>
            <person name="Hauser H."/>
            <person name="Gamble J."/>
            <person name="Gilderthorp R."/>
            <person name="Marcello L."/>
            <person name="McQuillan J."/>
            <person name="Otto T.D."/>
            <person name="Quail M.A."/>
            <person name="Sanders M.J."/>
            <person name="van Tonder A."/>
            <person name="Ginger M.L."/>
            <person name="Field M.C."/>
            <person name="Barry J.D."/>
            <person name="Hertz-Fowler C."/>
            <person name="Berriman M."/>
        </authorList>
    </citation>
    <scope>NUCLEOTIDE SEQUENCE</scope>
    <source>
        <strain evidence="2">Y486</strain>
    </source>
</reference>
<proteinExistence type="predicted"/>
<dbReference type="EMBL" id="HE573021">
    <property type="protein sequence ID" value="CCC47986.1"/>
    <property type="molecule type" value="Genomic_DNA"/>
</dbReference>
<evidence type="ECO:0000313" key="2">
    <source>
        <dbReference type="EMBL" id="CCC47986.1"/>
    </source>
</evidence>
<dbReference type="VEuPathDB" id="TriTrypDB:TvY486_0501940"/>
<feature type="transmembrane region" description="Helical" evidence="1">
    <location>
        <begin position="20"/>
        <end position="37"/>
    </location>
</feature>
<keyword evidence="1" id="KW-0812">Transmembrane</keyword>
<keyword evidence="1" id="KW-0472">Membrane</keyword>
<dbReference type="AlphaFoldDB" id="G0TVM0"/>
<name>G0TVM0_TRYVY</name>
<accession>G0TVM0</accession>
<sequence>MSSPTFWTTVFNWTYARGFIRLPIALLLPIVFNKYALCQFEPLFQHWNAGHNQRDIWDRLEEKVAMMNAEE</sequence>
<keyword evidence="1" id="KW-1133">Transmembrane helix</keyword>
<evidence type="ECO:0000256" key="1">
    <source>
        <dbReference type="SAM" id="Phobius"/>
    </source>
</evidence>
<organism evidence="2">
    <name type="scientific">Trypanosoma vivax (strain Y486)</name>
    <dbReference type="NCBI Taxonomy" id="1055687"/>
    <lineage>
        <taxon>Eukaryota</taxon>
        <taxon>Discoba</taxon>
        <taxon>Euglenozoa</taxon>
        <taxon>Kinetoplastea</taxon>
        <taxon>Metakinetoplastina</taxon>
        <taxon>Trypanosomatida</taxon>
        <taxon>Trypanosomatidae</taxon>
        <taxon>Trypanosoma</taxon>
        <taxon>Duttonella</taxon>
    </lineage>
</organism>
<gene>
    <name evidence="2" type="ORF">TVY486_0501940</name>
</gene>
<protein>
    <submittedName>
        <fullName evidence="2">Uncharacterized protein</fullName>
    </submittedName>
</protein>